<comment type="caution">
    <text evidence="7">The sequence shown here is derived from an EMBL/GenBank/DDBJ whole genome shotgun (WGS) entry which is preliminary data.</text>
</comment>
<dbReference type="Gene3D" id="3.20.20.370">
    <property type="entry name" value="Glycoside hydrolase/deacetylase"/>
    <property type="match status" value="1"/>
</dbReference>
<feature type="non-terminal residue" evidence="7">
    <location>
        <position position="1"/>
    </location>
</feature>
<reference evidence="7 8" key="1">
    <citation type="submission" date="2023-04" db="EMBL/GenBank/DDBJ databases">
        <title>Genome of Basidiobolus ranarum AG-B5.</title>
        <authorList>
            <person name="Stajich J.E."/>
            <person name="Carter-House D."/>
            <person name="Gryganskyi A."/>
        </authorList>
    </citation>
    <scope>NUCLEOTIDE SEQUENCE [LARGE SCALE GENOMIC DNA]</scope>
    <source>
        <strain evidence="7 8">AG-B5</strain>
    </source>
</reference>
<name>A0ABR2W0G6_9FUNG</name>
<protein>
    <recommendedName>
        <fullName evidence="6">NodB homology domain-containing protein</fullName>
    </recommendedName>
</protein>
<dbReference type="Proteomes" id="UP001479436">
    <property type="component" value="Unassembled WGS sequence"/>
</dbReference>
<dbReference type="Pfam" id="PF01522">
    <property type="entry name" value="Polysacc_deac_1"/>
    <property type="match status" value="1"/>
</dbReference>
<proteinExistence type="predicted"/>
<keyword evidence="4" id="KW-0378">Hydrolase</keyword>
<dbReference type="EMBL" id="JASJQH010007221">
    <property type="protein sequence ID" value="KAK9712376.1"/>
    <property type="molecule type" value="Genomic_DNA"/>
</dbReference>
<keyword evidence="5" id="KW-0119">Carbohydrate metabolism</keyword>
<dbReference type="SUPFAM" id="SSF88713">
    <property type="entry name" value="Glycoside hydrolase/deacetylase"/>
    <property type="match status" value="1"/>
</dbReference>
<evidence type="ECO:0000256" key="2">
    <source>
        <dbReference type="ARBA" id="ARBA00022723"/>
    </source>
</evidence>
<keyword evidence="3" id="KW-0732">Signal</keyword>
<evidence type="ECO:0000256" key="4">
    <source>
        <dbReference type="ARBA" id="ARBA00022801"/>
    </source>
</evidence>
<organism evidence="7 8">
    <name type="scientific">Basidiobolus ranarum</name>
    <dbReference type="NCBI Taxonomy" id="34480"/>
    <lineage>
        <taxon>Eukaryota</taxon>
        <taxon>Fungi</taxon>
        <taxon>Fungi incertae sedis</taxon>
        <taxon>Zoopagomycota</taxon>
        <taxon>Entomophthoromycotina</taxon>
        <taxon>Basidiobolomycetes</taxon>
        <taxon>Basidiobolales</taxon>
        <taxon>Basidiobolaceae</taxon>
        <taxon>Basidiobolus</taxon>
    </lineage>
</organism>
<dbReference type="PROSITE" id="PS51677">
    <property type="entry name" value="NODB"/>
    <property type="match status" value="1"/>
</dbReference>
<dbReference type="InterPro" id="IPR002509">
    <property type="entry name" value="NODB_dom"/>
</dbReference>
<gene>
    <name evidence="7" type="ORF">K7432_007194</name>
</gene>
<dbReference type="InterPro" id="IPR011330">
    <property type="entry name" value="Glyco_hydro/deAcase_b/a-brl"/>
</dbReference>
<feature type="domain" description="NodB homology" evidence="6">
    <location>
        <begin position="1"/>
        <end position="159"/>
    </location>
</feature>
<dbReference type="PANTHER" id="PTHR46471">
    <property type="entry name" value="CHITIN DEACETYLASE"/>
    <property type="match status" value="1"/>
</dbReference>
<evidence type="ECO:0000256" key="3">
    <source>
        <dbReference type="ARBA" id="ARBA00022729"/>
    </source>
</evidence>
<evidence type="ECO:0000256" key="1">
    <source>
        <dbReference type="ARBA" id="ARBA00001941"/>
    </source>
</evidence>
<keyword evidence="8" id="KW-1185">Reference proteome</keyword>
<evidence type="ECO:0000313" key="7">
    <source>
        <dbReference type="EMBL" id="KAK9712376.1"/>
    </source>
</evidence>
<comment type="cofactor">
    <cofactor evidence="1">
        <name>Co(2+)</name>
        <dbReference type="ChEBI" id="CHEBI:48828"/>
    </cofactor>
</comment>
<accession>A0ABR2W0G6</accession>
<dbReference type="PANTHER" id="PTHR46471:SF2">
    <property type="entry name" value="CHITIN DEACETYLASE-RELATED"/>
    <property type="match status" value="1"/>
</dbReference>
<keyword evidence="2" id="KW-0479">Metal-binding</keyword>
<evidence type="ECO:0000259" key="6">
    <source>
        <dbReference type="PROSITE" id="PS51677"/>
    </source>
</evidence>
<evidence type="ECO:0000313" key="8">
    <source>
        <dbReference type="Proteomes" id="UP001479436"/>
    </source>
</evidence>
<sequence length="172" mass="19378">TFFVIGKQLETTKFQDTLKRAYKEGHQIAVHTYDHPALSKLTDAQVLNQTQTASDAISKVIGKSPKYFRCPYGDCSKANLKLLGDKGYRVVQWNLDTRDWKLASAGKPTNDLKVFKKALRKSNPAKDSFISLMHDIHQGSVNETASILDYITSKGYKPVTVAECLRDSELYF</sequence>
<evidence type="ECO:0000256" key="5">
    <source>
        <dbReference type="ARBA" id="ARBA00023277"/>
    </source>
</evidence>